<dbReference type="Gene3D" id="3.30.420.10">
    <property type="entry name" value="Ribonuclease H-like superfamily/Ribonuclease H"/>
    <property type="match status" value="1"/>
</dbReference>
<name>A0AAE0E861_9ROSI</name>
<keyword evidence="4" id="KW-1185">Reference proteome</keyword>
<evidence type="ECO:0000313" key="3">
    <source>
        <dbReference type="EMBL" id="KAK3218708.1"/>
    </source>
</evidence>
<dbReference type="SUPFAM" id="SSF53098">
    <property type="entry name" value="Ribonuclease H-like"/>
    <property type="match status" value="1"/>
</dbReference>
<dbReference type="GO" id="GO:0003676">
    <property type="term" value="F:nucleic acid binding"/>
    <property type="evidence" value="ECO:0007669"/>
    <property type="project" value="InterPro"/>
</dbReference>
<dbReference type="EMBL" id="JANJYJ010000004">
    <property type="protein sequence ID" value="KAK3218708.1"/>
    <property type="molecule type" value="Genomic_DNA"/>
</dbReference>
<dbReference type="InterPro" id="IPR053151">
    <property type="entry name" value="RNase_H-like"/>
</dbReference>
<proteinExistence type="predicted"/>
<dbReference type="EMBL" id="JANJYJ010000007">
    <property type="protein sequence ID" value="KAK3200035.1"/>
    <property type="molecule type" value="Genomic_DNA"/>
</dbReference>
<evidence type="ECO:0000313" key="2">
    <source>
        <dbReference type="EMBL" id="KAK3200035.1"/>
    </source>
</evidence>
<reference evidence="3" key="1">
    <citation type="journal article" date="2023" name="Plant J.">
        <title>Genome sequences and population genomics provide insights into the demographic history, inbreeding, and mutation load of two 'living fossil' tree species of Dipteronia.</title>
        <authorList>
            <person name="Feng Y."/>
            <person name="Comes H.P."/>
            <person name="Chen J."/>
            <person name="Zhu S."/>
            <person name="Lu R."/>
            <person name="Zhang X."/>
            <person name="Li P."/>
            <person name="Qiu J."/>
            <person name="Olsen K.M."/>
            <person name="Qiu Y."/>
        </authorList>
    </citation>
    <scope>NUCLEOTIDE SEQUENCE</scope>
    <source>
        <strain evidence="3">NBL</strain>
    </source>
</reference>
<dbReference type="InterPro" id="IPR044730">
    <property type="entry name" value="RNase_H-like_dom_plant"/>
</dbReference>
<sequence length="136" mass="15233">MDKGKVKQFQREVWFPPYINGLKFNVDGSSRGKPGPAGIGGVLRNSNCKILCLFSSHVGIEDSNMTEIMAMHKAFELCALRSVLVDRDIVIVIDSMVSVTWVNITEGFGSLKHVNLIYNIRGYMKLLRRTSVILDD</sequence>
<dbReference type="PANTHER" id="PTHR47723">
    <property type="entry name" value="OS05G0353850 PROTEIN"/>
    <property type="match status" value="1"/>
</dbReference>
<dbReference type="InterPro" id="IPR036397">
    <property type="entry name" value="RNaseH_sf"/>
</dbReference>
<dbReference type="AlphaFoldDB" id="A0AAE0E861"/>
<evidence type="ECO:0000259" key="1">
    <source>
        <dbReference type="Pfam" id="PF13456"/>
    </source>
</evidence>
<gene>
    <name evidence="3" type="ORF">Dsin_012678</name>
    <name evidence="2" type="ORF">Dsin_023450</name>
</gene>
<evidence type="ECO:0000313" key="4">
    <source>
        <dbReference type="Proteomes" id="UP001281410"/>
    </source>
</evidence>
<protein>
    <recommendedName>
        <fullName evidence="1">RNase H type-1 domain-containing protein</fullName>
    </recommendedName>
</protein>
<dbReference type="InterPro" id="IPR002156">
    <property type="entry name" value="RNaseH_domain"/>
</dbReference>
<dbReference type="CDD" id="cd06222">
    <property type="entry name" value="RNase_H_like"/>
    <property type="match status" value="1"/>
</dbReference>
<dbReference type="PANTHER" id="PTHR47723:SF22">
    <property type="entry name" value="RNASE H TYPE-1 DOMAIN-CONTAINING PROTEIN"/>
    <property type="match status" value="1"/>
</dbReference>
<comment type="caution">
    <text evidence="3">The sequence shown here is derived from an EMBL/GenBank/DDBJ whole genome shotgun (WGS) entry which is preliminary data.</text>
</comment>
<dbReference type="Pfam" id="PF13456">
    <property type="entry name" value="RVT_3"/>
    <property type="match status" value="1"/>
</dbReference>
<feature type="domain" description="RNase H type-1" evidence="1">
    <location>
        <begin position="25"/>
        <end position="132"/>
    </location>
</feature>
<dbReference type="Proteomes" id="UP001281410">
    <property type="component" value="Unassembled WGS sequence"/>
</dbReference>
<accession>A0AAE0E861</accession>
<organism evidence="3 4">
    <name type="scientific">Dipteronia sinensis</name>
    <dbReference type="NCBI Taxonomy" id="43782"/>
    <lineage>
        <taxon>Eukaryota</taxon>
        <taxon>Viridiplantae</taxon>
        <taxon>Streptophyta</taxon>
        <taxon>Embryophyta</taxon>
        <taxon>Tracheophyta</taxon>
        <taxon>Spermatophyta</taxon>
        <taxon>Magnoliopsida</taxon>
        <taxon>eudicotyledons</taxon>
        <taxon>Gunneridae</taxon>
        <taxon>Pentapetalae</taxon>
        <taxon>rosids</taxon>
        <taxon>malvids</taxon>
        <taxon>Sapindales</taxon>
        <taxon>Sapindaceae</taxon>
        <taxon>Hippocastanoideae</taxon>
        <taxon>Acereae</taxon>
        <taxon>Dipteronia</taxon>
    </lineage>
</organism>
<dbReference type="GO" id="GO:0004523">
    <property type="term" value="F:RNA-DNA hybrid ribonuclease activity"/>
    <property type="evidence" value="ECO:0007669"/>
    <property type="project" value="InterPro"/>
</dbReference>
<dbReference type="InterPro" id="IPR012337">
    <property type="entry name" value="RNaseH-like_sf"/>
</dbReference>